<dbReference type="RefSeq" id="WP_263336835.1">
    <property type="nucleotide sequence ID" value="NZ_JAOVQO010000011.1"/>
</dbReference>
<dbReference type="InterPro" id="IPR037401">
    <property type="entry name" value="SnoaL-like"/>
</dbReference>
<dbReference type="SUPFAM" id="SSF54427">
    <property type="entry name" value="NTF2-like"/>
    <property type="match status" value="1"/>
</dbReference>
<dbReference type="EMBL" id="JAOVQO010000011">
    <property type="protein sequence ID" value="MCU9848919.1"/>
    <property type="molecule type" value="Genomic_DNA"/>
</dbReference>
<protein>
    <submittedName>
        <fullName evidence="2">Nuclear transport factor 2 family protein</fullName>
    </submittedName>
</protein>
<dbReference type="Pfam" id="PF13474">
    <property type="entry name" value="SnoaL_3"/>
    <property type="match status" value="1"/>
</dbReference>
<proteinExistence type="predicted"/>
<name>A0ABT2X6E0_9RHOB</name>
<evidence type="ECO:0000313" key="2">
    <source>
        <dbReference type="EMBL" id="MCU9848919.1"/>
    </source>
</evidence>
<comment type="caution">
    <text evidence="2">The sequence shown here is derived from an EMBL/GenBank/DDBJ whole genome shotgun (WGS) entry which is preliminary data.</text>
</comment>
<dbReference type="Gene3D" id="3.10.450.50">
    <property type="match status" value="1"/>
</dbReference>
<evidence type="ECO:0000313" key="3">
    <source>
        <dbReference type="Proteomes" id="UP001209535"/>
    </source>
</evidence>
<keyword evidence="3" id="KW-1185">Reference proteome</keyword>
<feature type="domain" description="SnoaL-like" evidence="1">
    <location>
        <begin position="11"/>
        <end position="132"/>
    </location>
</feature>
<dbReference type="InterPro" id="IPR032710">
    <property type="entry name" value="NTF2-like_dom_sf"/>
</dbReference>
<dbReference type="Proteomes" id="UP001209535">
    <property type="component" value="Unassembled WGS sequence"/>
</dbReference>
<evidence type="ECO:0000259" key="1">
    <source>
        <dbReference type="Pfam" id="PF13474"/>
    </source>
</evidence>
<reference evidence="2 3" key="1">
    <citation type="submission" date="2022-10" db="EMBL/GenBank/DDBJ databases">
        <title>Defluviimonas sp. nov., isolated from ocean surface sediments.</title>
        <authorList>
            <person name="He W."/>
            <person name="Wang L."/>
            <person name="Zhang D.-F."/>
        </authorList>
    </citation>
    <scope>NUCLEOTIDE SEQUENCE [LARGE SCALE GENOMIC DNA]</scope>
    <source>
        <strain evidence="2 3">WL0024</strain>
    </source>
</reference>
<organism evidence="2 3">
    <name type="scientific">Albidovulum salinarum</name>
    <dbReference type="NCBI Taxonomy" id="2984153"/>
    <lineage>
        <taxon>Bacteria</taxon>
        <taxon>Pseudomonadati</taxon>
        <taxon>Pseudomonadota</taxon>
        <taxon>Alphaproteobacteria</taxon>
        <taxon>Rhodobacterales</taxon>
        <taxon>Paracoccaceae</taxon>
        <taxon>Albidovulum</taxon>
    </lineage>
</organism>
<accession>A0ABT2X6E0</accession>
<sequence>MKADGKTEADIKQVIAAISEHYAKRNLKELMACFGTDPDVTVFGTGADEKPVGPAAIEAQVKRDWAQTDAIAIKLFNPAVSAAGDIAWVSSDGAFEITAGGQDMTLPARVTYVLQREDGAWRAVQAHYSLPAAGQEEGSSVPPAG</sequence>
<gene>
    <name evidence="2" type="ORF">OEZ60_12980</name>
</gene>